<organism evidence="2 3">
    <name type="scientific">Ramazzottius varieornatus</name>
    <name type="common">Water bear</name>
    <name type="synonym">Tardigrade</name>
    <dbReference type="NCBI Taxonomy" id="947166"/>
    <lineage>
        <taxon>Eukaryota</taxon>
        <taxon>Metazoa</taxon>
        <taxon>Ecdysozoa</taxon>
        <taxon>Tardigrada</taxon>
        <taxon>Eutardigrada</taxon>
        <taxon>Parachela</taxon>
        <taxon>Hypsibioidea</taxon>
        <taxon>Ramazzottiidae</taxon>
        <taxon>Ramazzottius</taxon>
    </lineage>
</organism>
<gene>
    <name evidence="2" type="primary">RvY_03973-1</name>
    <name evidence="2" type="synonym">RvY_03973.1</name>
    <name evidence="2" type="ORF">RvY_03973</name>
</gene>
<dbReference type="EMBL" id="BDGG01000002">
    <property type="protein sequence ID" value="GAU91780.1"/>
    <property type="molecule type" value="Genomic_DNA"/>
</dbReference>
<evidence type="ECO:0000256" key="1">
    <source>
        <dbReference type="SAM" id="MobiDB-lite"/>
    </source>
</evidence>
<dbReference type="AlphaFoldDB" id="A0A1D1UTD9"/>
<name>A0A1D1UTD9_RAMVA</name>
<comment type="caution">
    <text evidence="2">The sequence shown here is derived from an EMBL/GenBank/DDBJ whole genome shotgun (WGS) entry which is preliminary data.</text>
</comment>
<keyword evidence="3" id="KW-1185">Reference proteome</keyword>
<feature type="region of interest" description="Disordered" evidence="1">
    <location>
        <begin position="1"/>
        <end position="21"/>
    </location>
</feature>
<dbReference type="Proteomes" id="UP000186922">
    <property type="component" value="Unassembled WGS sequence"/>
</dbReference>
<protein>
    <submittedName>
        <fullName evidence="2">Uncharacterized protein</fullName>
    </submittedName>
</protein>
<proteinExistence type="predicted"/>
<evidence type="ECO:0000313" key="2">
    <source>
        <dbReference type="EMBL" id="GAU91780.1"/>
    </source>
</evidence>
<evidence type="ECO:0000313" key="3">
    <source>
        <dbReference type="Proteomes" id="UP000186922"/>
    </source>
</evidence>
<accession>A0A1D1UTD9</accession>
<sequence length="105" mass="11748">MEGNLSGMSGESEDEEVSVNVGQRYRAAGGKLGTKRRAVLPADIQQKARVVWKHDRSTNTDPLNRHVQKCGVKDSQPRITGFLEMYKLPLMAKHKVSKTEEALKK</sequence>
<reference evidence="2 3" key="1">
    <citation type="journal article" date="2016" name="Nat. Commun.">
        <title>Extremotolerant tardigrade genome and improved radiotolerance of human cultured cells by tardigrade-unique protein.</title>
        <authorList>
            <person name="Hashimoto T."/>
            <person name="Horikawa D.D."/>
            <person name="Saito Y."/>
            <person name="Kuwahara H."/>
            <person name="Kozuka-Hata H."/>
            <person name="Shin-I T."/>
            <person name="Minakuchi Y."/>
            <person name="Ohishi K."/>
            <person name="Motoyama A."/>
            <person name="Aizu T."/>
            <person name="Enomoto A."/>
            <person name="Kondo K."/>
            <person name="Tanaka S."/>
            <person name="Hara Y."/>
            <person name="Koshikawa S."/>
            <person name="Sagara H."/>
            <person name="Miura T."/>
            <person name="Yokobori S."/>
            <person name="Miyagawa K."/>
            <person name="Suzuki Y."/>
            <person name="Kubo T."/>
            <person name="Oyama M."/>
            <person name="Kohara Y."/>
            <person name="Fujiyama A."/>
            <person name="Arakawa K."/>
            <person name="Katayama T."/>
            <person name="Toyoda A."/>
            <person name="Kunieda T."/>
        </authorList>
    </citation>
    <scope>NUCLEOTIDE SEQUENCE [LARGE SCALE GENOMIC DNA]</scope>
    <source>
        <strain evidence="2 3">YOKOZUNA-1</strain>
    </source>
</reference>